<evidence type="ECO:0000313" key="6">
    <source>
        <dbReference type="Proteomes" id="UP000307768"/>
    </source>
</evidence>
<feature type="domain" description="AMP-dependent synthetase/ligase" evidence="3">
    <location>
        <begin position="31"/>
        <end position="433"/>
    </location>
</feature>
<dbReference type="GO" id="GO:0006631">
    <property type="term" value="P:fatty acid metabolic process"/>
    <property type="evidence" value="ECO:0007669"/>
    <property type="project" value="TreeGrafter"/>
</dbReference>
<dbReference type="InterPro" id="IPR025110">
    <property type="entry name" value="AMP-bd_C"/>
</dbReference>
<dbReference type="EMBL" id="VDFQ02000001">
    <property type="protein sequence ID" value="KAA1425184.1"/>
    <property type="molecule type" value="Genomic_DNA"/>
</dbReference>
<dbReference type="Gene3D" id="3.40.50.12780">
    <property type="entry name" value="N-terminal domain of ligase-like"/>
    <property type="match status" value="1"/>
</dbReference>
<evidence type="ECO:0000256" key="1">
    <source>
        <dbReference type="ARBA" id="ARBA00006432"/>
    </source>
</evidence>
<dbReference type="PANTHER" id="PTHR43201">
    <property type="entry name" value="ACYL-COA SYNTHETASE"/>
    <property type="match status" value="1"/>
</dbReference>
<dbReference type="SUPFAM" id="SSF56801">
    <property type="entry name" value="Acetyl-CoA synthetase-like"/>
    <property type="match status" value="1"/>
</dbReference>
<dbReference type="Proteomes" id="UP000307768">
    <property type="component" value="Unassembled WGS sequence"/>
</dbReference>
<organism evidence="5 6">
    <name type="scientific">Mumia zhuanghuii</name>
    <dbReference type="NCBI Taxonomy" id="2585211"/>
    <lineage>
        <taxon>Bacteria</taxon>
        <taxon>Bacillati</taxon>
        <taxon>Actinomycetota</taxon>
        <taxon>Actinomycetes</taxon>
        <taxon>Propionibacteriales</taxon>
        <taxon>Nocardioidaceae</taxon>
        <taxon>Mumia</taxon>
    </lineage>
</organism>
<evidence type="ECO:0000259" key="3">
    <source>
        <dbReference type="Pfam" id="PF00501"/>
    </source>
</evidence>
<dbReference type="GO" id="GO:0031956">
    <property type="term" value="F:medium-chain fatty acid-CoA ligase activity"/>
    <property type="evidence" value="ECO:0007669"/>
    <property type="project" value="TreeGrafter"/>
</dbReference>
<comment type="similarity">
    <text evidence="1">Belongs to the ATP-dependent AMP-binding enzyme family.</text>
</comment>
<dbReference type="OrthoDB" id="9803968at2"/>
<dbReference type="PROSITE" id="PS00455">
    <property type="entry name" value="AMP_BINDING"/>
    <property type="match status" value="1"/>
</dbReference>
<dbReference type="InterPro" id="IPR000873">
    <property type="entry name" value="AMP-dep_synth/lig_dom"/>
</dbReference>
<protein>
    <submittedName>
        <fullName evidence="5">Acyl--CoA ligase</fullName>
    </submittedName>
</protein>
<feature type="domain" description="AMP-binding enzyme C-terminal" evidence="4">
    <location>
        <begin position="485"/>
        <end position="561"/>
    </location>
</feature>
<proteinExistence type="inferred from homology"/>
<dbReference type="CDD" id="cd04433">
    <property type="entry name" value="AFD_class_I"/>
    <property type="match status" value="1"/>
</dbReference>
<evidence type="ECO:0000256" key="2">
    <source>
        <dbReference type="ARBA" id="ARBA00022598"/>
    </source>
</evidence>
<dbReference type="RefSeq" id="WP_149768358.1">
    <property type="nucleotide sequence ID" value="NZ_VDFQ02000001.1"/>
</dbReference>
<dbReference type="InterPro" id="IPR020845">
    <property type="entry name" value="AMP-binding_CS"/>
</dbReference>
<dbReference type="InterPro" id="IPR042099">
    <property type="entry name" value="ANL_N_sf"/>
</dbReference>
<reference evidence="5 6" key="1">
    <citation type="submission" date="2019-09" db="EMBL/GenBank/DDBJ databases">
        <title>Mumia zhuanghuii sp. nov. isolated from the intestinal contents of plateau pika (Ochotona curzoniae) in the Qinghai-Tibet plateau of China.</title>
        <authorList>
            <person name="Tian Z."/>
        </authorList>
    </citation>
    <scope>NUCLEOTIDE SEQUENCE [LARGE SCALE GENOMIC DNA]</scope>
    <source>
        <strain evidence="6">350</strain>
    </source>
</reference>
<dbReference type="InterPro" id="IPR045851">
    <property type="entry name" value="AMP-bd_C_sf"/>
</dbReference>
<sequence>MTDGRGLHPRARVEDYTSKGWWSDETADQVFRDQVAARGDALAVVDPANRVALLGTEPRRLSWDELDQEVTFLAARLLDLGLERGDVLGVQLPNTIELVEVYLAAWTLGVVVSPLPMQYREREVVGMANQAEFAAFITTYAFGDRRPADDAVAVRDRIPSLRAVVGFGLPGEATEEAASEIVQVVPTAADADDVRRVAAYRAEDPNDPNDCLTICWTSGTESEPKGVPRTHYDWLAISWATVDAPRVTVDDVLLNPFPMVNMAGINGMYLPWLRTGGVLVQHHPFDLPTFLAQIAAERVTYTVAPPALLWMLLHNEALLASVDLSSLTRIGSGSVPLQPAMVRGWQERGIPVINFFGSNEGIGLLSSFEDFPDADERAQYFPRYGAPGVTWSSRVSEWMHVKLVDVLTGEEITEPGRSGELHIIGPTVFAGYLHGDRRPSPFDDEGYLKTGDLFEIAGDQGQYLHYLDRAKDLVIRGGMNIAPAELEGLIGAHPAIADVAVIGDPDEVLGERVAAVVTLKPGTSLTLEELVAYLKDQKIASFKLPERLEVRDDLPRNPVGKILKRALRQPADSTGANA</sequence>
<dbReference type="Pfam" id="PF13193">
    <property type="entry name" value="AMP-binding_C"/>
    <property type="match status" value="1"/>
</dbReference>
<name>A0A5Q6S457_9ACTN</name>
<dbReference type="Pfam" id="PF00501">
    <property type="entry name" value="AMP-binding"/>
    <property type="match status" value="1"/>
</dbReference>
<comment type="caution">
    <text evidence="5">The sequence shown here is derived from an EMBL/GenBank/DDBJ whole genome shotgun (WGS) entry which is preliminary data.</text>
</comment>
<evidence type="ECO:0000313" key="5">
    <source>
        <dbReference type="EMBL" id="KAA1425184.1"/>
    </source>
</evidence>
<evidence type="ECO:0000259" key="4">
    <source>
        <dbReference type="Pfam" id="PF13193"/>
    </source>
</evidence>
<accession>A0A5Q6S457</accession>
<dbReference type="AlphaFoldDB" id="A0A5Q6S457"/>
<keyword evidence="2 5" id="KW-0436">Ligase</keyword>
<gene>
    <name evidence="5" type="ORF">FE697_004735</name>
</gene>
<dbReference type="PANTHER" id="PTHR43201:SF5">
    <property type="entry name" value="MEDIUM-CHAIN ACYL-COA LIGASE ACSF2, MITOCHONDRIAL"/>
    <property type="match status" value="1"/>
</dbReference>
<dbReference type="Gene3D" id="3.30.300.30">
    <property type="match status" value="1"/>
</dbReference>